<name>A0A919XTP8_9BACL</name>
<dbReference type="AlphaFoldDB" id="A0A919XTP8"/>
<sequence>MVSLKTIEYKSHGNLLIPLVFVDLDSLMDDYDWFNIGLKQVQRKKRGA</sequence>
<reference evidence="1 2" key="1">
    <citation type="submission" date="2021-03" db="EMBL/GenBank/DDBJ databases">
        <title>Antimicrobial resistance genes in bacteria isolated from Japanese honey, and their potential for conferring macrolide and lincosamide resistance in the American foulbrood pathogen Paenibacillus larvae.</title>
        <authorList>
            <person name="Okamoto M."/>
            <person name="Kumagai M."/>
            <person name="Kanamori H."/>
            <person name="Takamatsu D."/>
        </authorList>
    </citation>
    <scope>NUCLEOTIDE SEQUENCE [LARGE SCALE GENOMIC DNA]</scope>
    <source>
        <strain evidence="1 2">J41TS12</strain>
    </source>
</reference>
<accession>A0A919XTP8</accession>
<comment type="caution">
    <text evidence="1">The sequence shown here is derived from an EMBL/GenBank/DDBJ whole genome shotgun (WGS) entry which is preliminary data.</text>
</comment>
<gene>
    <name evidence="1" type="ORF">J41TS12_10440</name>
</gene>
<evidence type="ECO:0000313" key="2">
    <source>
        <dbReference type="Proteomes" id="UP000681162"/>
    </source>
</evidence>
<organism evidence="1 2">
    <name type="scientific">Paenibacillus antibioticophila</name>
    <dbReference type="NCBI Taxonomy" id="1274374"/>
    <lineage>
        <taxon>Bacteria</taxon>
        <taxon>Bacillati</taxon>
        <taxon>Bacillota</taxon>
        <taxon>Bacilli</taxon>
        <taxon>Bacillales</taxon>
        <taxon>Paenibacillaceae</taxon>
        <taxon>Paenibacillus</taxon>
    </lineage>
</organism>
<dbReference type="EMBL" id="BORR01000003">
    <property type="protein sequence ID" value="GIO36183.1"/>
    <property type="molecule type" value="Genomic_DNA"/>
</dbReference>
<proteinExistence type="predicted"/>
<protein>
    <submittedName>
        <fullName evidence="1">Uncharacterized protein</fullName>
    </submittedName>
</protein>
<keyword evidence="2" id="KW-1185">Reference proteome</keyword>
<evidence type="ECO:0000313" key="1">
    <source>
        <dbReference type="EMBL" id="GIO36183.1"/>
    </source>
</evidence>
<dbReference type="Proteomes" id="UP000681162">
    <property type="component" value="Unassembled WGS sequence"/>
</dbReference>